<evidence type="ECO:0000313" key="1">
    <source>
        <dbReference type="EMBL" id="KAF6333428.1"/>
    </source>
</evidence>
<name>A0A7J7W888_RHIFE</name>
<sequence>MRELASFLLTHQIVLSMCFREGRERREREERDTSEKTPSLVVVAQNKGPIFVTPRSKFPCPPLNAHTHIHMLLAVYIHNMYSWRAGKSASHIIQNGLAAGTEGDRNKLLIKGYKSTAIGTL</sequence>
<proteinExistence type="predicted"/>
<comment type="caution">
    <text evidence="1">The sequence shown here is derived from an EMBL/GenBank/DDBJ whole genome shotgun (WGS) entry which is preliminary data.</text>
</comment>
<dbReference type="EMBL" id="JACAGC010000011">
    <property type="protein sequence ID" value="KAF6333428.1"/>
    <property type="molecule type" value="Genomic_DNA"/>
</dbReference>
<protein>
    <submittedName>
        <fullName evidence="1">Uncharacterized protein</fullName>
    </submittedName>
</protein>
<dbReference type="AlphaFoldDB" id="A0A7J7W888"/>
<evidence type="ECO:0000313" key="2">
    <source>
        <dbReference type="Proteomes" id="UP000585614"/>
    </source>
</evidence>
<dbReference type="Proteomes" id="UP000585614">
    <property type="component" value="Unassembled WGS sequence"/>
</dbReference>
<reference evidence="1 2" key="1">
    <citation type="journal article" date="2020" name="Nature">
        <title>Six reference-quality genomes reveal evolution of bat adaptations.</title>
        <authorList>
            <person name="Jebb D."/>
            <person name="Huang Z."/>
            <person name="Pippel M."/>
            <person name="Hughes G.M."/>
            <person name="Lavrichenko K."/>
            <person name="Devanna P."/>
            <person name="Winkler S."/>
            <person name="Jermiin L.S."/>
            <person name="Skirmuntt E.C."/>
            <person name="Katzourakis A."/>
            <person name="Burkitt-Gray L."/>
            <person name="Ray D.A."/>
            <person name="Sullivan K.A.M."/>
            <person name="Roscito J.G."/>
            <person name="Kirilenko B.M."/>
            <person name="Davalos L.M."/>
            <person name="Corthals A.P."/>
            <person name="Power M.L."/>
            <person name="Jones G."/>
            <person name="Ransome R.D."/>
            <person name="Dechmann D.K.N."/>
            <person name="Locatelli A.G."/>
            <person name="Puechmaille S.J."/>
            <person name="Fedrigo O."/>
            <person name="Jarvis E.D."/>
            <person name="Hiller M."/>
            <person name="Vernes S.C."/>
            <person name="Myers E.W."/>
            <person name="Teeling E.C."/>
        </authorList>
    </citation>
    <scope>NUCLEOTIDE SEQUENCE [LARGE SCALE GENOMIC DNA]</scope>
    <source>
        <strain evidence="1">MRhiFer1</strain>
        <tissue evidence="1">Lung</tissue>
    </source>
</reference>
<accession>A0A7J7W888</accession>
<organism evidence="1 2">
    <name type="scientific">Rhinolophus ferrumequinum</name>
    <name type="common">Greater horseshoe bat</name>
    <dbReference type="NCBI Taxonomy" id="59479"/>
    <lineage>
        <taxon>Eukaryota</taxon>
        <taxon>Metazoa</taxon>
        <taxon>Chordata</taxon>
        <taxon>Craniata</taxon>
        <taxon>Vertebrata</taxon>
        <taxon>Euteleostomi</taxon>
        <taxon>Mammalia</taxon>
        <taxon>Eutheria</taxon>
        <taxon>Laurasiatheria</taxon>
        <taxon>Chiroptera</taxon>
        <taxon>Yinpterochiroptera</taxon>
        <taxon>Rhinolophoidea</taxon>
        <taxon>Rhinolophidae</taxon>
        <taxon>Rhinolophinae</taxon>
        <taxon>Rhinolophus</taxon>
    </lineage>
</organism>
<gene>
    <name evidence="1" type="ORF">mRhiFer1_008186</name>
</gene>